<dbReference type="HAMAP" id="MF_01270">
    <property type="entry name" value="AnhMurNAc_kinase"/>
    <property type="match status" value="1"/>
</dbReference>
<dbReference type="PANTHER" id="PTHR30605:SF0">
    <property type="entry name" value="ANHYDRO-N-ACETYLMURAMIC ACID KINASE"/>
    <property type="match status" value="1"/>
</dbReference>
<reference evidence="2 3" key="1">
    <citation type="submission" date="2016-11" db="EMBL/GenBank/DDBJ databases">
        <authorList>
            <person name="Jaros S."/>
            <person name="Januszkiewicz K."/>
            <person name="Wedrychowicz H."/>
        </authorList>
    </citation>
    <scope>NUCLEOTIDE SEQUENCE [LARGE SCALE GENOMIC DNA]</scope>
    <source>
        <strain evidence="2 3">CGMCC 1.10190</strain>
    </source>
</reference>
<dbReference type="Gene3D" id="3.30.420.40">
    <property type="match status" value="2"/>
</dbReference>
<accession>A0A1M5TWF3</accession>
<dbReference type="SUPFAM" id="SSF53067">
    <property type="entry name" value="Actin-like ATPase domain"/>
    <property type="match status" value="1"/>
</dbReference>
<protein>
    <recommendedName>
        <fullName evidence="1">Anhydro-N-acetylmuramic acid kinase</fullName>
        <ecNumber evidence="1">2.7.1.170</ecNumber>
    </recommendedName>
    <alternativeName>
        <fullName evidence="1">AnhMurNAc kinase</fullName>
    </alternativeName>
</protein>
<dbReference type="GO" id="GO:0009254">
    <property type="term" value="P:peptidoglycan turnover"/>
    <property type="evidence" value="ECO:0007669"/>
    <property type="project" value="UniProtKB-UniRule"/>
</dbReference>
<comment type="function">
    <text evidence="1">Catalyzes the specific phosphorylation of 1,6-anhydro-N-acetylmuramic acid (anhMurNAc) with the simultaneous cleavage of the 1,6-anhydro ring, generating MurNAc-6-P. Is required for the utilization of anhMurNAc either imported from the medium or derived from its own cell wall murein, and thus plays a role in cell wall recycling.</text>
</comment>
<dbReference type="InterPro" id="IPR043129">
    <property type="entry name" value="ATPase_NBD"/>
</dbReference>
<dbReference type="EC" id="2.7.1.170" evidence="1"/>
<dbReference type="GO" id="GO:0016773">
    <property type="term" value="F:phosphotransferase activity, alcohol group as acceptor"/>
    <property type="evidence" value="ECO:0007669"/>
    <property type="project" value="UniProtKB-UniRule"/>
</dbReference>
<keyword evidence="1 2" id="KW-0418">Kinase</keyword>
<keyword evidence="3" id="KW-1185">Reference proteome</keyword>
<feature type="binding site" evidence="1">
    <location>
        <begin position="12"/>
        <end position="19"/>
    </location>
    <ligand>
        <name>ATP</name>
        <dbReference type="ChEBI" id="CHEBI:30616"/>
    </ligand>
</feature>
<dbReference type="OrthoDB" id="9763949at2"/>
<keyword evidence="1" id="KW-0547">Nucleotide-binding</keyword>
<dbReference type="Pfam" id="PF03702">
    <property type="entry name" value="AnmK"/>
    <property type="match status" value="1"/>
</dbReference>
<dbReference type="Proteomes" id="UP000184226">
    <property type="component" value="Unassembled WGS sequence"/>
</dbReference>
<dbReference type="InterPro" id="IPR005338">
    <property type="entry name" value="Anhydro_N_Ac-Mur_kinase"/>
</dbReference>
<evidence type="ECO:0000313" key="2">
    <source>
        <dbReference type="EMBL" id="SHH55132.1"/>
    </source>
</evidence>
<keyword evidence="1" id="KW-0808">Transferase</keyword>
<comment type="pathway">
    <text evidence="1">Amino-sugar metabolism; 1,6-anhydro-N-acetylmuramate degradation.</text>
</comment>
<dbReference type="EMBL" id="FQXE01000003">
    <property type="protein sequence ID" value="SHH55132.1"/>
    <property type="molecule type" value="Genomic_DNA"/>
</dbReference>
<proteinExistence type="inferred from homology"/>
<organism evidence="2 3">
    <name type="scientific">Pollutimonas bauzanensis</name>
    <dbReference type="NCBI Taxonomy" id="658167"/>
    <lineage>
        <taxon>Bacteria</taxon>
        <taxon>Pseudomonadati</taxon>
        <taxon>Pseudomonadota</taxon>
        <taxon>Betaproteobacteria</taxon>
        <taxon>Burkholderiales</taxon>
        <taxon>Alcaligenaceae</taxon>
        <taxon>Pollutimonas</taxon>
    </lineage>
</organism>
<dbReference type="RefSeq" id="WP_073102643.1">
    <property type="nucleotide sequence ID" value="NZ_FQXE01000003.1"/>
</dbReference>
<dbReference type="GO" id="GO:0005524">
    <property type="term" value="F:ATP binding"/>
    <property type="evidence" value="ECO:0007669"/>
    <property type="project" value="UniProtKB-UniRule"/>
</dbReference>
<dbReference type="AlphaFoldDB" id="A0A1M5TWF3"/>
<dbReference type="STRING" id="658167.SAMN04488135_103502"/>
<comment type="similarity">
    <text evidence="1">Belongs to the anhydro-N-acetylmuramic acid kinase family.</text>
</comment>
<sequence length="368" mass="38105">MPQTLFIGLMSGTSTDGVDAVLADFSRPGRPAILAAASLPMPASLREEFLALNIPGADELARAALAGNALAELYASAAQSVLAQAAAGPAQVCAIGAHGQTVRHDPAAGYTIQINAAALLAERSGIDVIADFRSRDVAAGGQGAPLVPAFHHAMFANGRARAILNLGGIANVTLLGPAGEIRGFDTGPANVLLDLWVQAKTGHAYDAGGRWAGAGHANAGLLEFLLDSEPWFERAPPKSTGRDLFNWEWLTRRLAAFNGEALADSDIQATLQQLTAVTVARAIARHAPDTEDVLVCGGGALNGGLMRELQDAMPCPVSPTSAANVPVQLVEALAFAWLAWAHIHGHRAGLPDVTGARHATILGCRYPA</sequence>
<keyword evidence="1" id="KW-0067">ATP-binding</keyword>
<dbReference type="PANTHER" id="PTHR30605">
    <property type="entry name" value="ANHYDRO-N-ACETYLMURAMIC ACID KINASE"/>
    <property type="match status" value="1"/>
</dbReference>
<dbReference type="GO" id="GO:0006040">
    <property type="term" value="P:amino sugar metabolic process"/>
    <property type="evidence" value="ECO:0007669"/>
    <property type="project" value="InterPro"/>
</dbReference>
<comment type="catalytic activity">
    <reaction evidence="1">
        <text>1,6-anhydro-N-acetyl-beta-muramate + ATP + H2O = N-acetyl-D-muramate 6-phosphate + ADP + H(+)</text>
        <dbReference type="Rhea" id="RHEA:24952"/>
        <dbReference type="ChEBI" id="CHEBI:15377"/>
        <dbReference type="ChEBI" id="CHEBI:15378"/>
        <dbReference type="ChEBI" id="CHEBI:30616"/>
        <dbReference type="ChEBI" id="CHEBI:58690"/>
        <dbReference type="ChEBI" id="CHEBI:58722"/>
        <dbReference type="ChEBI" id="CHEBI:456216"/>
        <dbReference type="EC" id="2.7.1.170"/>
    </reaction>
</comment>
<dbReference type="NCBIfam" id="NF007139">
    <property type="entry name" value="PRK09585.1-3"/>
    <property type="match status" value="1"/>
</dbReference>
<keyword evidence="1" id="KW-0119">Carbohydrate metabolism</keyword>
<evidence type="ECO:0000313" key="3">
    <source>
        <dbReference type="Proteomes" id="UP000184226"/>
    </source>
</evidence>
<gene>
    <name evidence="1" type="primary">anmK</name>
    <name evidence="2" type="ORF">SAMN04488135_103502</name>
</gene>
<dbReference type="GO" id="GO:0016301">
    <property type="term" value="F:kinase activity"/>
    <property type="evidence" value="ECO:0007669"/>
    <property type="project" value="UniProtKB-KW"/>
</dbReference>
<name>A0A1M5TWF3_9BURK</name>
<dbReference type="GO" id="GO:0097175">
    <property type="term" value="P:1,6-anhydro-N-acetyl-beta-muramic acid catabolic process"/>
    <property type="evidence" value="ECO:0007669"/>
    <property type="project" value="UniProtKB-UniRule"/>
</dbReference>
<evidence type="ECO:0000256" key="1">
    <source>
        <dbReference type="HAMAP-Rule" id="MF_01270"/>
    </source>
</evidence>
<dbReference type="UniPathway" id="UPA00544"/>
<dbReference type="UniPathway" id="UPA00343"/>
<comment type="pathway">
    <text evidence="1">Cell wall biogenesis; peptidoglycan recycling.</text>
</comment>